<name>A0A220U7M0_9BACI</name>
<dbReference type="FunFam" id="3.40.640.10:FF:000046">
    <property type="entry name" value="Cystathionine gamma-lyase"/>
    <property type="match status" value="1"/>
</dbReference>
<feature type="modified residue" description="N6-(pyridoxal phosphate)lysine" evidence="8">
    <location>
        <position position="205"/>
    </location>
</feature>
<evidence type="ECO:0000256" key="4">
    <source>
        <dbReference type="ARBA" id="ARBA00047175"/>
    </source>
</evidence>
<dbReference type="PIRSF" id="PIRSF001434">
    <property type="entry name" value="CGS"/>
    <property type="match status" value="1"/>
</dbReference>
<dbReference type="AlphaFoldDB" id="A0A220U7M0"/>
<dbReference type="GO" id="GO:0030170">
    <property type="term" value="F:pyridoxal phosphate binding"/>
    <property type="evidence" value="ECO:0007669"/>
    <property type="project" value="InterPro"/>
</dbReference>
<evidence type="ECO:0000256" key="6">
    <source>
        <dbReference type="ARBA" id="ARBA00048780"/>
    </source>
</evidence>
<comment type="cofactor">
    <cofactor evidence="1 9">
        <name>pyridoxal 5'-phosphate</name>
        <dbReference type="ChEBI" id="CHEBI:597326"/>
    </cofactor>
</comment>
<dbReference type="InterPro" id="IPR000277">
    <property type="entry name" value="Cys/Met-Metab_PyrdxlP-dep_enz"/>
</dbReference>
<dbReference type="CDD" id="cd00614">
    <property type="entry name" value="CGS_like"/>
    <property type="match status" value="1"/>
</dbReference>
<evidence type="ECO:0000256" key="7">
    <source>
        <dbReference type="ARBA" id="ARBA00052699"/>
    </source>
</evidence>
<dbReference type="GO" id="GO:0019346">
    <property type="term" value="P:transsulfuration"/>
    <property type="evidence" value="ECO:0007669"/>
    <property type="project" value="InterPro"/>
</dbReference>
<evidence type="ECO:0000256" key="3">
    <source>
        <dbReference type="ARBA" id="ARBA00022898"/>
    </source>
</evidence>
<dbReference type="InterPro" id="IPR015421">
    <property type="entry name" value="PyrdxlP-dep_Trfase_major"/>
</dbReference>
<comment type="similarity">
    <text evidence="2 9">Belongs to the trans-sulfuration enzymes family.</text>
</comment>
<comment type="catalytic activity">
    <reaction evidence="7">
        <text>L-methionine + H2O = methanethiol + 2-oxobutanoate + NH4(+)</text>
        <dbReference type="Rhea" id="RHEA:23800"/>
        <dbReference type="ChEBI" id="CHEBI:15377"/>
        <dbReference type="ChEBI" id="CHEBI:16007"/>
        <dbReference type="ChEBI" id="CHEBI:16763"/>
        <dbReference type="ChEBI" id="CHEBI:28938"/>
        <dbReference type="ChEBI" id="CHEBI:57844"/>
        <dbReference type="EC" id="4.4.1.11"/>
    </reaction>
    <physiologicalReaction direction="left-to-right" evidence="7">
        <dbReference type="Rhea" id="RHEA:23801"/>
    </physiologicalReaction>
</comment>
<dbReference type="SUPFAM" id="SSF53383">
    <property type="entry name" value="PLP-dependent transferases"/>
    <property type="match status" value="1"/>
</dbReference>
<dbReference type="GO" id="GO:0018826">
    <property type="term" value="F:methionine gamma-lyase activity"/>
    <property type="evidence" value="ECO:0007669"/>
    <property type="project" value="UniProtKB-EC"/>
</dbReference>
<accession>A0A220U7M0</accession>
<keyword evidence="3 8" id="KW-0663">Pyridoxal phosphate</keyword>
<evidence type="ECO:0000256" key="1">
    <source>
        <dbReference type="ARBA" id="ARBA00001933"/>
    </source>
</evidence>
<dbReference type="PANTHER" id="PTHR11808">
    <property type="entry name" value="TRANS-SULFURATION ENZYME FAMILY MEMBER"/>
    <property type="match status" value="1"/>
</dbReference>
<evidence type="ECO:0000256" key="9">
    <source>
        <dbReference type="RuleBase" id="RU362118"/>
    </source>
</evidence>
<organism evidence="10 11">
    <name type="scientific">Virgibacillus phasianinus</name>
    <dbReference type="NCBI Taxonomy" id="2017483"/>
    <lineage>
        <taxon>Bacteria</taxon>
        <taxon>Bacillati</taxon>
        <taxon>Bacillota</taxon>
        <taxon>Bacilli</taxon>
        <taxon>Bacillales</taxon>
        <taxon>Bacillaceae</taxon>
        <taxon>Virgibacillus</taxon>
    </lineage>
</organism>
<dbReference type="GO" id="GO:0005737">
    <property type="term" value="C:cytoplasm"/>
    <property type="evidence" value="ECO:0007669"/>
    <property type="project" value="TreeGrafter"/>
</dbReference>
<dbReference type="Proteomes" id="UP000198312">
    <property type="component" value="Chromosome"/>
</dbReference>
<keyword evidence="11" id="KW-1185">Reference proteome</keyword>
<sequence>MVQNFDTRAVHLSNKEKKSFTSKVTPIYQTSAFKFTDLDDMEDFFNGKNDYLYTRVGNPNPDELGEAVAQLEGAPHGVATSSGLSAILAGILSVAKHGDHIVASKDIYGGTYELLANELPDFGIDVIFVDFTSQKEILDVIKSTTTLIYSESVTNPLLRVEDLSALVEIAKDHNLYTMIDNTFATPYFCRPFEKGADLVVHSATKYIGGHSDVTAGVLVGGEELIAKAKSKVVNLGSNLSPFEAWLACRGLKTLSVRMDRHANNAQALANALKENEAVQKVYYPENVSAKGNGAIVTIDITGKCNVADFFKSLDWIKIVPTLAGVETSVSYPLSTSHRAVPEASRKELGITEGLIRISVGIEDAADIIAAFEHALKESVLS</sequence>
<reference evidence="10 11" key="1">
    <citation type="submission" date="2017-07" db="EMBL/GenBank/DDBJ databases">
        <title>Virgibacillus sp. LM2416.</title>
        <authorList>
            <person name="Tak E.J."/>
            <person name="Bae J.-W."/>
        </authorList>
    </citation>
    <scope>NUCLEOTIDE SEQUENCE [LARGE SCALE GENOMIC DNA]</scope>
    <source>
        <strain evidence="10 11">LM2416</strain>
    </source>
</reference>
<dbReference type="InterPro" id="IPR015424">
    <property type="entry name" value="PyrdxlP-dep_Trfase"/>
</dbReference>
<dbReference type="PROSITE" id="PS00868">
    <property type="entry name" value="CYS_MET_METAB_PP"/>
    <property type="match status" value="1"/>
</dbReference>
<evidence type="ECO:0000313" key="11">
    <source>
        <dbReference type="Proteomes" id="UP000198312"/>
    </source>
</evidence>
<dbReference type="InterPro" id="IPR054542">
    <property type="entry name" value="Cys_met_metab_PP"/>
</dbReference>
<gene>
    <name evidence="10" type="ORF">CFK37_19135</name>
</gene>
<evidence type="ECO:0000256" key="8">
    <source>
        <dbReference type="PIRSR" id="PIRSR001434-2"/>
    </source>
</evidence>
<dbReference type="Pfam" id="PF01053">
    <property type="entry name" value="Cys_Met_Meta_PP"/>
    <property type="match status" value="1"/>
</dbReference>
<protein>
    <recommendedName>
        <fullName evidence="4">homocysteine desulfhydrase</fullName>
        <ecNumber evidence="4">4.4.1.2</ecNumber>
    </recommendedName>
    <alternativeName>
        <fullName evidence="5">Homocysteine desulfhydrase</fullName>
    </alternativeName>
</protein>
<dbReference type="InterPro" id="IPR015422">
    <property type="entry name" value="PyrdxlP-dep_Trfase_small"/>
</dbReference>
<dbReference type="GO" id="GO:0047982">
    <property type="term" value="F:homocysteine desulfhydrase activity"/>
    <property type="evidence" value="ECO:0007669"/>
    <property type="project" value="UniProtKB-EC"/>
</dbReference>
<dbReference type="Gene3D" id="3.40.640.10">
    <property type="entry name" value="Type I PLP-dependent aspartate aminotransferase-like (Major domain)"/>
    <property type="match status" value="1"/>
</dbReference>
<dbReference type="RefSeq" id="WP_089063375.1">
    <property type="nucleotide sequence ID" value="NZ_CP022315.1"/>
</dbReference>
<dbReference type="KEGG" id="vil:CFK37_19135"/>
<dbReference type="EMBL" id="CP022315">
    <property type="protein sequence ID" value="ASK64117.1"/>
    <property type="molecule type" value="Genomic_DNA"/>
</dbReference>
<dbReference type="EC" id="4.4.1.2" evidence="4"/>
<evidence type="ECO:0000313" key="10">
    <source>
        <dbReference type="EMBL" id="ASK64117.1"/>
    </source>
</evidence>
<comment type="catalytic activity">
    <reaction evidence="6">
        <text>L-homocysteine + H2O = 2-oxobutanoate + hydrogen sulfide + NH4(+) + H(+)</text>
        <dbReference type="Rhea" id="RHEA:14501"/>
        <dbReference type="ChEBI" id="CHEBI:15377"/>
        <dbReference type="ChEBI" id="CHEBI:15378"/>
        <dbReference type="ChEBI" id="CHEBI:16763"/>
        <dbReference type="ChEBI" id="CHEBI:28938"/>
        <dbReference type="ChEBI" id="CHEBI:29919"/>
        <dbReference type="ChEBI" id="CHEBI:58199"/>
        <dbReference type="EC" id="4.4.1.2"/>
    </reaction>
    <physiologicalReaction direction="left-to-right" evidence="6">
        <dbReference type="Rhea" id="RHEA:14502"/>
    </physiologicalReaction>
</comment>
<dbReference type="PANTHER" id="PTHR11808:SF89">
    <property type="entry name" value="METHIONINE GAMMA-LYASE"/>
    <property type="match status" value="1"/>
</dbReference>
<evidence type="ECO:0000256" key="5">
    <source>
        <dbReference type="ARBA" id="ARBA00047199"/>
    </source>
</evidence>
<dbReference type="Gene3D" id="3.90.1150.10">
    <property type="entry name" value="Aspartate Aminotransferase, domain 1"/>
    <property type="match status" value="1"/>
</dbReference>
<evidence type="ECO:0000256" key="2">
    <source>
        <dbReference type="ARBA" id="ARBA00009077"/>
    </source>
</evidence>
<proteinExistence type="inferred from homology"/>
<dbReference type="OrthoDB" id="9803887at2"/>